<dbReference type="Gene3D" id="3.40.50.300">
    <property type="entry name" value="P-loop containing nucleotide triphosphate hydrolases"/>
    <property type="match status" value="2"/>
</dbReference>
<dbReference type="GO" id="GO:0003676">
    <property type="term" value="F:nucleic acid binding"/>
    <property type="evidence" value="ECO:0007669"/>
    <property type="project" value="InterPro"/>
</dbReference>
<evidence type="ECO:0000256" key="4">
    <source>
        <dbReference type="ARBA" id="ARBA00022723"/>
    </source>
</evidence>
<dbReference type="RefSeq" id="WP_338395077.1">
    <property type="nucleotide sequence ID" value="NZ_AP025316.1"/>
</dbReference>
<dbReference type="NCBIfam" id="TIGR01587">
    <property type="entry name" value="cas3_core"/>
    <property type="match status" value="1"/>
</dbReference>
<dbReference type="SMART" id="SM00487">
    <property type="entry name" value="DEXDc"/>
    <property type="match status" value="1"/>
</dbReference>
<dbReference type="GO" id="GO:0046872">
    <property type="term" value="F:metal ion binding"/>
    <property type="evidence" value="ECO:0007669"/>
    <property type="project" value="UniProtKB-KW"/>
</dbReference>
<keyword evidence="5" id="KW-0547">Nucleotide-binding</keyword>
<evidence type="ECO:0000256" key="6">
    <source>
        <dbReference type="ARBA" id="ARBA00022801"/>
    </source>
</evidence>
<dbReference type="GO" id="GO:0004386">
    <property type="term" value="F:helicase activity"/>
    <property type="evidence" value="ECO:0007669"/>
    <property type="project" value="UniProtKB-KW"/>
</dbReference>
<dbReference type="InterPro" id="IPR014001">
    <property type="entry name" value="Helicase_ATP-bd"/>
</dbReference>
<dbReference type="SUPFAM" id="SSF52540">
    <property type="entry name" value="P-loop containing nucleoside triphosphate hydrolases"/>
    <property type="match status" value="1"/>
</dbReference>
<dbReference type="InterPro" id="IPR011545">
    <property type="entry name" value="DEAD/DEAH_box_helicase_dom"/>
</dbReference>
<name>A0AAU9CNP4_9BACT</name>
<dbReference type="KEGG" id="fax:FUAX_43550"/>
<protein>
    <recommendedName>
        <fullName evidence="14">CRISPR-associated helicase Cas3</fullName>
    </recommendedName>
</protein>
<evidence type="ECO:0000256" key="3">
    <source>
        <dbReference type="ARBA" id="ARBA00022722"/>
    </source>
</evidence>
<evidence type="ECO:0000259" key="10">
    <source>
        <dbReference type="PROSITE" id="PS51192"/>
    </source>
</evidence>
<keyword evidence="9" id="KW-0051">Antiviral defense</keyword>
<dbReference type="PROSITE" id="PS51192">
    <property type="entry name" value="HELICASE_ATP_BIND_1"/>
    <property type="match status" value="1"/>
</dbReference>
<dbReference type="GO" id="GO:0016787">
    <property type="term" value="F:hydrolase activity"/>
    <property type="evidence" value="ECO:0007669"/>
    <property type="project" value="UniProtKB-KW"/>
</dbReference>
<dbReference type="InterPro" id="IPR006483">
    <property type="entry name" value="CRISPR-assoc_Cas3_HD"/>
</dbReference>
<organism evidence="12 13">
    <name type="scientific">Fulvitalea axinellae</name>
    <dbReference type="NCBI Taxonomy" id="1182444"/>
    <lineage>
        <taxon>Bacteria</taxon>
        <taxon>Pseudomonadati</taxon>
        <taxon>Bacteroidota</taxon>
        <taxon>Cytophagia</taxon>
        <taxon>Cytophagales</taxon>
        <taxon>Persicobacteraceae</taxon>
        <taxon>Fulvitalea</taxon>
    </lineage>
</organism>
<dbReference type="EMBL" id="AP025316">
    <property type="protein sequence ID" value="BDD11923.1"/>
    <property type="molecule type" value="Genomic_DNA"/>
</dbReference>
<dbReference type="CDD" id="cd09641">
    <property type="entry name" value="Cas3''_I"/>
    <property type="match status" value="1"/>
</dbReference>
<dbReference type="InterPro" id="IPR027417">
    <property type="entry name" value="P-loop_NTPase"/>
</dbReference>
<keyword evidence="13" id="KW-1185">Reference proteome</keyword>
<evidence type="ECO:0008006" key="14">
    <source>
        <dbReference type="Google" id="ProtNLM"/>
    </source>
</evidence>
<proteinExistence type="inferred from homology"/>
<evidence type="ECO:0000256" key="7">
    <source>
        <dbReference type="ARBA" id="ARBA00022806"/>
    </source>
</evidence>
<evidence type="ECO:0000256" key="9">
    <source>
        <dbReference type="ARBA" id="ARBA00023118"/>
    </source>
</evidence>
<geneLocation type="plasmid" evidence="12 13">
    <name>pFA2</name>
</geneLocation>
<evidence type="ECO:0000256" key="2">
    <source>
        <dbReference type="ARBA" id="ARBA00009046"/>
    </source>
</evidence>
<evidence type="ECO:0000256" key="1">
    <source>
        <dbReference type="ARBA" id="ARBA00006847"/>
    </source>
</evidence>
<keyword evidence="12" id="KW-0614">Plasmid</keyword>
<dbReference type="Gene3D" id="1.10.3210.30">
    <property type="match status" value="1"/>
</dbReference>
<dbReference type="Pfam" id="PF22590">
    <property type="entry name" value="Cas3-like_C_2"/>
    <property type="match status" value="1"/>
</dbReference>
<evidence type="ECO:0000256" key="8">
    <source>
        <dbReference type="ARBA" id="ARBA00022840"/>
    </source>
</evidence>
<feature type="domain" description="Helicase ATP-binding" evidence="10">
    <location>
        <begin position="338"/>
        <end position="533"/>
    </location>
</feature>
<reference evidence="12 13" key="1">
    <citation type="submission" date="2021-12" db="EMBL/GenBank/DDBJ databases">
        <title>Genome sequencing of bacteria with rrn-lacking chromosome and rrn-plasmid.</title>
        <authorList>
            <person name="Anda M."/>
            <person name="Iwasaki W."/>
        </authorList>
    </citation>
    <scope>NUCLEOTIDE SEQUENCE [LARGE SCALE GENOMIC DNA]</scope>
    <source>
        <strain evidence="12 13">DSM 100852</strain>
        <plasmid evidence="12 13">pFA2</plasmid>
    </source>
</reference>
<gene>
    <name evidence="12" type="ORF">FUAX_43550</name>
</gene>
<comment type="similarity">
    <text evidence="2">In the central section; belongs to the CRISPR-associated helicase Cas3 family.</text>
</comment>
<evidence type="ECO:0000259" key="11">
    <source>
        <dbReference type="PROSITE" id="PS51643"/>
    </source>
</evidence>
<dbReference type="PROSITE" id="PS51643">
    <property type="entry name" value="HD_CAS3"/>
    <property type="match status" value="1"/>
</dbReference>
<dbReference type="GO" id="GO:0005524">
    <property type="term" value="F:ATP binding"/>
    <property type="evidence" value="ECO:0007669"/>
    <property type="project" value="UniProtKB-KW"/>
</dbReference>
<keyword evidence="6" id="KW-0378">Hydrolase</keyword>
<dbReference type="GO" id="GO:0004518">
    <property type="term" value="F:nuclease activity"/>
    <property type="evidence" value="ECO:0007669"/>
    <property type="project" value="UniProtKB-KW"/>
</dbReference>
<evidence type="ECO:0000313" key="12">
    <source>
        <dbReference type="EMBL" id="BDD11923.1"/>
    </source>
</evidence>
<sequence>MLVRDDLLENYFEAGKFSRFLADGRVYLAHLPPEGDVQPPETLEEHTALVCDYAKALIDAHGLAPVMDRLVSGSCPKDTENKGRYASFMGRLLYRVFRYHDFGKVNRLFQHVKMGGQKADFLKVEHEFGSSHAPISAYMFLMHAFGDIMGEVDSGKDQMLLARASVALSYPILKHHAPDLECPLRAYEDMSKYPPLSGYLGLFEKQITADKLCVYHRLLSDVPQIFRQVEGQVNGSDTAQDQSLFQLVKLSFSLLTAADYLATTHYMSAWETMRADLGTLTRALKAKAVRNIRESKAYNRETFALLDGDYALTCPQDTGIGQLNTLRREMALEALTTLRAHPEQRLFYIEAPTGGGKTNMSMLVLGEMLCQDTEDRIKKVFYVFPFTTLITQTYKALKETLGLDESEIAELHGKAGLKDMGKGDEDDDYGKDRLNYLDYLFANYPVTLLSHIRFFDIIKSNRKETNYLLHKLANSVVVLDELQSYTPREWDKVIYWIERYAETFNIRFVLMSATLPKLGDLRHISEKVVPLIPDKRKYFQNPNFRDRVAFDFSLKAWPRPEREDKPDYLRRLADFLLERSEAYALTPEARGRCFTIAEFIFKKTASDFYRIVKEANPFFDEVFVLSGTILEPRRQEIIAHLKHRDNAGKKILLITTQVVEAGVDIDMDLGFKDTSLIDSDEQLAGRINRNVNKPRCKLYLFDCDDASVLYKNDDRFRMMRDKLGDKHADILRTKDFDTLYKEVFGSIDRWNAGEQTIGINDYRRAVERLDFRRAHEDFKLINQRNQMVYVPLDLPVGDKALDLRYFSEAELAFLSDCGRYRPDDACVSGEEVWGLYEELVRFESDDFVLRKVNMKRLQGIMSRFSFSLFAEAKDVRALKDAGNEERYGFIYLAHHAECYSAEGGLDSDALAEGNFI</sequence>
<dbReference type="InterPro" id="IPR054712">
    <property type="entry name" value="Cas3-like_dom"/>
</dbReference>
<dbReference type="GO" id="GO:0051607">
    <property type="term" value="P:defense response to virus"/>
    <property type="evidence" value="ECO:0007669"/>
    <property type="project" value="UniProtKB-KW"/>
</dbReference>
<dbReference type="Pfam" id="PF00270">
    <property type="entry name" value="DEAD"/>
    <property type="match status" value="1"/>
</dbReference>
<feature type="domain" description="HD Cas3-type" evidence="11">
    <location>
        <begin position="36"/>
        <end position="261"/>
    </location>
</feature>
<dbReference type="Proteomes" id="UP001348817">
    <property type="component" value="Plasmid pFA2"/>
</dbReference>
<comment type="similarity">
    <text evidence="1">In the N-terminal section; belongs to the CRISPR-associated nuclease Cas3-HD family.</text>
</comment>
<keyword evidence="4" id="KW-0479">Metal-binding</keyword>
<dbReference type="InterPro" id="IPR006474">
    <property type="entry name" value="Helicase_Cas3_CRISPR-ass_core"/>
</dbReference>
<dbReference type="AlphaFoldDB" id="A0AAU9CNP4"/>
<keyword evidence="7" id="KW-0347">Helicase</keyword>
<accession>A0AAU9CNP4</accession>
<evidence type="ECO:0000313" key="13">
    <source>
        <dbReference type="Proteomes" id="UP001348817"/>
    </source>
</evidence>
<keyword evidence="8" id="KW-0067">ATP-binding</keyword>
<dbReference type="InterPro" id="IPR038257">
    <property type="entry name" value="CRISPR-assoc_Cas3_HD_sf"/>
</dbReference>
<evidence type="ECO:0000256" key="5">
    <source>
        <dbReference type="ARBA" id="ARBA00022741"/>
    </source>
</evidence>
<keyword evidence="3" id="KW-0540">Nuclease</keyword>